<evidence type="ECO:0000256" key="1">
    <source>
        <dbReference type="ARBA" id="ARBA00004141"/>
    </source>
</evidence>
<dbReference type="Pfam" id="PF07690">
    <property type="entry name" value="MFS_1"/>
    <property type="match status" value="1"/>
</dbReference>
<dbReference type="Proteomes" id="UP000006565">
    <property type="component" value="Chromosome"/>
</dbReference>
<evidence type="ECO:0000256" key="4">
    <source>
        <dbReference type="ARBA" id="ARBA00022989"/>
    </source>
</evidence>
<feature type="transmembrane region" description="Helical" evidence="6">
    <location>
        <begin position="25"/>
        <end position="50"/>
    </location>
</feature>
<dbReference type="PROSITE" id="PS50850">
    <property type="entry name" value="MFS"/>
    <property type="match status" value="1"/>
</dbReference>
<evidence type="ECO:0000313" key="9">
    <source>
        <dbReference type="Proteomes" id="UP000006565"/>
    </source>
</evidence>
<keyword evidence="4 6" id="KW-1133">Transmembrane helix</keyword>
<keyword evidence="2" id="KW-0813">Transport</keyword>
<organism evidence="8 9">
    <name type="scientific">Methanolacinia petrolearia (strain DSM 11571 / OCM 486 / SEBR 4847)</name>
    <name type="common">Methanoplanus petrolearius</name>
    <dbReference type="NCBI Taxonomy" id="679926"/>
    <lineage>
        <taxon>Archaea</taxon>
        <taxon>Methanobacteriati</taxon>
        <taxon>Methanobacteriota</taxon>
        <taxon>Stenosarchaea group</taxon>
        <taxon>Methanomicrobia</taxon>
        <taxon>Methanomicrobiales</taxon>
        <taxon>Methanomicrobiaceae</taxon>
        <taxon>Methanolacinia</taxon>
    </lineage>
</organism>
<feature type="transmembrane region" description="Helical" evidence="6">
    <location>
        <begin position="62"/>
        <end position="82"/>
    </location>
</feature>
<feature type="transmembrane region" description="Helical" evidence="6">
    <location>
        <begin position="368"/>
        <end position="387"/>
    </location>
</feature>
<dbReference type="KEGG" id="mpi:Mpet_0122"/>
<dbReference type="Gene3D" id="1.20.1250.20">
    <property type="entry name" value="MFS general substrate transporter like domains"/>
    <property type="match status" value="1"/>
</dbReference>
<feature type="transmembrane region" description="Helical" evidence="6">
    <location>
        <begin position="399"/>
        <end position="432"/>
    </location>
</feature>
<evidence type="ECO:0000313" key="8">
    <source>
        <dbReference type="EMBL" id="ADN34902.1"/>
    </source>
</evidence>
<evidence type="ECO:0000256" key="3">
    <source>
        <dbReference type="ARBA" id="ARBA00022692"/>
    </source>
</evidence>
<dbReference type="CDD" id="cd17321">
    <property type="entry name" value="MFS_MMR_MDR_like"/>
    <property type="match status" value="1"/>
</dbReference>
<feature type="transmembrane region" description="Helical" evidence="6">
    <location>
        <begin position="343"/>
        <end position="362"/>
    </location>
</feature>
<keyword evidence="5 6" id="KW-0472">Membrane</keyword>
<evidence type="ECO:0000256" key="2">
    <source>
        <dbReference type="ARBA" id="ARBA00022448"/>
    </source>
</evidence>
<feature type="transmembrane region" description="Helical" evidence="6">
    <location>
        <begin position="94"/>
        <end position="113"/>
    </location>
</feature>
<comment type="subcellular location">
    <subcellularLocation>
        <location evidence="1">Membrane</location>
        <topology evidence="1">Multi-pass membrane protein</topology>
    </subcellularLocation>
</comment>
<feature type="transmembrane region" description="Helical" evidence="6">
    <location>
        <begin position="152"/>
        <end position="171"/>
    </location>
</feature>
<feature type="domain" description="Major facilitator superfamily (MFS) profile" evidence="7">
    <location>
        <begin position="28"/>
        <end position="475"/>
    </location>
</feature>
<keyword evidence="3 6" id="KW-0812">Transmembrane</keyword>
<dbReference type="InterPro" id="IPR020846">
    <property type="entry name" value="MFS_dom"/>
</dbReference>
<sequence>MTFSDLIPAGVNNTVMEEMTDKRQLWIILFITSLGSFLTPFMGSSINVAIPEIGMEFFSDAILLSWVAISYLLAASILIVPMGRLADMKGKTRIFLTGIAIYTAGSLLSTMTSSIDMLILFRVIQGCGGAMIFGTSIAIISGTFPPAERGGALGINVAFTYTGLSVGPVVGGALTEAFGWRSIFYLNAAVGILIIILGIKYLRIKETKDDQTAFDLPGSVLYGAVILFVMLGFQELPDTTGYVLFALGTIFAAAFFFREKSTPHPVIRISLFTENRVFALANFAAFINYSSTFAISYLLSYYLQLIRGFGPEEAGLFLIAQPVMQAIFSPATGKLSDRINPSVLATGGMALITAGLMLFTVLSPETSITIIIVDLALLGFGYALFASPNTHAVMNSVPLKLYGVASGVLGTTRMCGMMTSMGISMLAFSLTIGNTPISVVDTESLLLSINSAFTIFVILCAVGTFASYMVIRNKGKE</sequence>
<dbReference type="AlphaFoldDB" id="E1RE11"/>
<feature type="transmembrane region" description="Helical" evidence="6">
    <location>
        <begin position="239"/>
        <end position="257"/>
    </location>
</feature>
<feature type="transmembrane region" description="Helical" evidence="6">
    <location>
        <begin position="452"/>
        <end position="471"/>
    </location>
</feature>
<proteinExistence type="predicted"/>
<evidence type="ECO:0000259" key="7">
    <source>
        <dbReference type="PROSITE" id="PS50850"/>
    </source>
</evidence>
<accession>E1RE11</accession>
<protein>
    <submittedName>
        <fullName evidence="8">Major facilitator superfamily MFS_1</fullName>
    </submittedName>
</protein>
<dbReference type="PANTHER" id="PTHR42718:SF9">
    <property type="entry name" value="MAJOR FACILITATOR SUPERFAMILY MULTIDRUG TRANSPORTER MFSC"/>
    <property type="match status" value="1"/>
</dbReference>
<dbReference type="eggNOG" id="arCOG00143">
    <property type="taxonomic scope" value="Archaea"/>
</dbReference>
<keyword evidence="9" id="KW-1185">Reference proteome</keyword>
<evidence type="ECO:0000256" key="5">
    <source>
        <dbReference type="ARBA" id="ARBA00023136"/>
    </source>
</evidence>
<dbReference type="FunFam" id="1.20.1250.20:FF:000503">
    <property type="entry name" value="Drug resistance transporter, EmrB/QacA subfamily"/>
    <property type="match status" value="1"/>
</dbReference>
<feature type="transmembrane region" description="Helical" evidence="6">
    <location>
        <begin position="277"/>
        <end position="302"/>
    </location>
</feature>
<dbReference type="Gene3D" id="1.20.1720.10">
    <property type="entry name" value="Multidrug resistance protein D"/>
    <property type="match status" value="1"/>
</dbReference>
<feature type="transmembrane region" description="Helical" evidence="6">
    <location>
        <begin position="183"/>
        <end position="202"/>
    </location>
</feature>
<dbReference type="STRING" id="679926.Mpet_0122"/>
<dbReference type="PANTHER" id="PTHR42718">
    <property type="entry name" value="MAJOR FACILITATOR SUPERFAMILY MULTIDRUG TRANSPORTER MFSC"/>
    <property type="match status" value="1"/>
</dbReference>
<dbReference type="PRINTS" id="PR01036">
    <property type="entry name" value="TCRTETB"/>
</dbReference>
<evidence type="ECO:0000256" key="6">
    <source>
        <dbReference type="SAM" id="Phobius"/>
    </source>
</evidence>
<feature type="transmembrane region" description="Helical" evidence="6">
    <location>
        <begin position="119"/>
        <end position="140"/>
    </location>
</feature>
<gene>
    <name evidence="8" type="ordered locus">Mpet_0122</name>
</gene>
<reference evidence="8 9" key="1">
    <citation type="journal article" date="2010" name="Stand. Genomic Sci.">
        <title>Complete genome sequence of Methanoplanus petrolearius type strain (SEBR 4847).</title>
        <authorList>
            <person name="Brambilla E."/>
            <person name="Djao O.D."/>
            <person name="Daligault H."/>
            <person name="Lapidus A."/>
            <person name="Lucas S."/>
            <person name="Hammon N."/>
            <person name="Nolan M."/>
            <person name="Tice H."/>
            <person name="Cheng J.F."/>
            <person name="Han C."/>
            <person name="Tapia R."/>
            <person name="Goodwin L."/>
            <person name="Pitluck S."/>
            <person name="Liolios K."/>
            <person name="Ivanova N."/>
            <person name="Mavromatis K."/>
            <person name="Mikhailova N."/>
            <person name="Pati A."/>
            <person name="Chen A."/>
            <person name="Palaniappan K."/>
            <person name="Land M."/>
            <person name="Hauser L."/>
            <person name="Chang Y.J."/>
            <person name="Jeffries C.D."/>
            <person name="Rohde M."/>
            <person name="Spring S."/>
            <person name="Sikorski J."/>
            <person name="Goker M."/>
            <person name="Woyke T."/>
            <person name="Bristow J."/>
            <person name="Eisen J.A."/>
            <person name="Markowitz V."/>
            <person name="Hugenholtz P."/>
            <person name="Kyrpides N.C."/>
            <person name="Klenk H.P."/>
        </authorList>
    </citation>
    <scope>NUCLEOTIDE SEQUENCE [LARGE SCALE GENOMIC DNA]</scope>
    <source>
        <strain evidence="9">DSM 11571 / OCM 486 / SEBR 4847</strain>
    </source>
</reference>
<feature type="transmembrane region" description="Helical" evidence="6">
    <location>
        <begin position="214"/>
        <end position="233"/>
    </location>
</feature>
<dbReference type="GO" id="GO:0022857">
    <property type="term" value="F:transmembrane transporter activity"/>
    <property type="evidence" value="ECO:0007669"/>
    <property type="project" value="InterPro"/>
</dbReference>
<dbReference type="InterPro" id="IPR011701">
    <property type="entry name" value="MFS"/>
</dbReference>
<name>E1RE11_METP4</name>
<dbReference type="SUPFAM" id="SSF103473">
    <property type="entry name" value="MFS general substrate transporter"/>
    <property type="match status" value="1"/>
</dbReference>
<dbReference type="HOGENOM" id="CLU_000960_28_3_2"/>
<feature type="transmembrane region" description="Helical" evidence="6">
    <location>
        <begin position="314"/>
        <end position="331"/>
    </location>
</feature>
<dbReference type="EMBL" id="CP002117">
    <property type="protein sequence ID" value="ADN34902.1"/>
    <property type="molecule type" value="Genomic_DNA"/>
</dbReference>
<dbReference type="GO" id="GO:0016020">
    <property type="term" value="C:membrane"/>
    <property type="evidence" value="ECO:0007669"/>
    <property type="project" value="UniProtKB-SubCell"/>
</dbReference>
<dbReference type="InterPro" id="IPR036259">
    <property type="entry name" value="MFS_trans_sf"/>
</dbReference>